<evidence type="ECO:0000259" key="13">
    <source>
        <dbReference type="PROSITE" id="PS51371"/>
    </source>
</evidence>
<protein>
    <recommendedName>
        <fullName evidence="11">Chloride channel protein</fullName>
    </recommendedName>
</protein>
<feature type="transmembrane region" description="Helical" evidence="11">
    <location>
        <begin position="486"/>
        <end position="506"/>
    </location>
</feature>
<feature type="transmembrane region" description="Helical" evidence="11">
    <location>
        <begin position="545"/>
        <end position="570"/>
    </location>
</feature>
<dbReference type="PANTHER" id="PTHR11689:SF136">
    <property type="entry name" value="H(+)_CL(-) EXCHANGE TRANSPORTER 7"/>
    <property type="match status" value="1"/>
</dbReference>
<accession>A0AAD2FSS7</accession>
<feature type="transmembrane region" description="Helical" evidence="11">
    <location>
        <begin position="290"/>
        <end position="313"/>
    </location>
</feature>
<dbReference type="InterPro" id="IPR051280">
    <property type="entry name" value="Cl-channel/antiporter"/>
</dbReference>
<comment type="similarity">
    <text evidence="11">Belongs to the chloride channel (TC 2.A.49) family.</text>
</comment>
<dbReference type="PANTHER" id="PTHR11689">
    <property type="entry name" value="CHLORIDE CHANNEL PROTEIN CLC FAMILY MEMBER"/>
    <property type="match status" value="1"/>
</dbReference>
<dbReference type="SMART" id="SM00116">
    <property type="entry name" value="CBS"/>
    <property type="match status" value="2"/>
</dbReference>
<dbReference type="Proteomes" id="UP001295423">
    <property type="component" value="Unassembled WGS sequence"/>
</dbReference>
<dbReference type="EMBL" id="CAKOGP040001792">
    <property type="protein sequence ID" value="CAJ1951978.1"/>
    <property type="molecule type" value="Genomic_DNA"/>
</dbReference>
<evidence type="ECO:0000313" key="15">
    <source>
        <dbReference type="Proteomes" id="UP001295423"/>
    </source>
</evidence>
<keyword evidence="2 11" id="KW-0813">Transport</keyword>
<dbReference type="PRINTS" id="PR00762">
    <property type="entry name" value="CLCHANNEL"/>
</dbReference>
<reference evidence="14" key="1">
    <citation type="submission" date="2023-08" db="EMBL/GenBank/DDBJ databases">
        <authorList>
            <person name="Audoor S."/>
            <person name="Bilcke G."/>
        </authorList>
    </citation>
    <scope>NUCLEOTIDE SEQUENCE</scope>
</reference>
<evidence type="ECO:0000313" key="14">
    <source>
        <dbReference type="EMBL" id="CAJ1951978.1"/>
    </source>
</evidence>
<dbReference type="InterPro" id="IPR000644">
    <property type="entry name" value="CBS_dom"/>
</dbReference>
<feature type="transmembrane region" description="Helical" evidence="11">
    <location>
        <begin position="325"/>
        <end position="343"/>
    </location>
</feature>
<dbReference type="Gene3D" id="3.10.580.10">
    <property type="entry name" value="CBS-domain"/>
    <property type="match status" value="1"/>
</dbReference>
<dbReference type="PROSITE" id="PS51371">
    <property type="entry name" value="CBS"/>
    <property type="match status" value="2"/>
</dbReference>
<organism evidence="14 15">
    <name type="scientific">Cylindrotheca closterium</name>
    <dbReference type="NCBI Taxonomy" id="2856"/>
    <lineage>
        <taxon>Eukaryota</taxon>
        <taxon>Sar</taxon>
        <taxon>Stramenopiles</taxon>
        <taxon>Ochrophyta</taxon>
        <taxon>Bacillariophyta</taxon>
        <taxon>Bacillariophyceae</taxon>
        <taxon>Bacillariophycidae</taxon>
        <taxon>Bacillariales</taxon>
        <taxon>Bacillariaceae</taxon>
        <taxon>Cylindrotheca</taxon>
    </lineage>
</organism>
<dbReference type="Pfam" id="PF00571">
    <property type="entry name" value="CBS"/>
    <property type="match status" value="2"/>
</dbReference>
<feature type="domain" description="CBS" evidence="13">
    <location>
        <begin position="631"/>
        <end position="692"/>
    </location>
</feature>
<dbReference type="GO" id="GO:0005254">
    <property type="term" value="F:chloride channel activity"/>
    <property type="evidence" value="ECO:0007669"/>
    <property type="project" value="UniProtKB-UniRule"/>
</dbReference>
<evidence type="ECO:0000256" key="11">
    <source>
        <dbReference type="RuleBase" id="RU361221"/>
    </source>
</evidence>
<evidence type="ECO:0000256" key="6">
    <source>
        <dbReference type="ARBA" id="ARBA00023065"/>
    </source>
</evidence>
<feature type="transmembrane region" description="Helical" evidence="11">
    <location>
        <begin position="156"/>
        <end position="178"/>
    </location>
</feature>
<evidence type="ECO:0000256" key="10">
    <source>
        <dbReference type="PROSITE-ProRule" id="PRU00703"/>
    </source>
</evidence>
<keyword evidence="5 11" id="KW-1133">Transmembrane helix</keyword>
<evidence type="ECO:0000256" key="12">
    <source>
        <dbReference type="SAM" id="MobiDB-lite"/>
    </source>
</evidence>
<gene>
    <name evidence="14" type="ORF">CYCCA115_LOCUS13334</name>
</gene>
<evidence type="ECO:0000256" key="9">
    <source>
        <dbReference type="ARBA" id="ARBA00023214"/>
    </source>
</evidence>
<keyword evidence="8 11" id="KW-0472">Membrane</keyword>
<keyword evidence="9 11" id="KW-0868">Chloride</keyword>
<dbReference type="AlphaFoldDB" id="A0AAD2FSS7"/>
<comment type="subcellular location">
    <subcellularLocation>
        <location evidence="1 11">Membrane</location>
        <topology evidence="1 11">Multi-pass membrane protein</topology>
    </subcellularLocation>
</comment>
<evidence type="ECO:0000256" key="1">
    <source>
        <dbReference type="ARBA" id="ARBA00004141"/>
    </source>
</evidence>
<feature type="transmembrane region" description="Helical" evidence="11">
    <location>
        <begin position="512"/>
        <end position="533"/>
    </location>
</feature>
<evidence type="ECO:0000256" key="3">
    <source>
        <dbReference type="ARBA" id="ARBA00022692"/>
    </source>
</evidence>
<feature type="domain" description="CBS" evidence="13">
    <location>
        <begin position="854"/>
        <end position="913"/>
    </location>
</feature>
<dbReference type="InterPro" id="IPR001807">
    <property type="entry name" value="ClC"/>
</dbReference>
<feature type="region of interest" description="Disordered" evidence="12">
    <location>
        <begin position="1"/>
        <end position="43"/>
    </location>
</feature>
<feature type="transmembrane region" description="Helical" evidence="11">
    <location>
        <begin position="576"/>
        <end position="596"/>
    </location>
</feature>
<feature type="transmembrane region" description="Helical" evidence="11">
    <location>
        <begin position="373"/>
        <end position="393"/>
    </location>
</feature>
<keyword evidence="15" id="KW-1185">Reference proteome</keyword>
<feature type="transmembrane region" description="Helical" evidence="11">
    <location>
        <begin position="104"/>
        <end position="124"/>
    </location>
</feature>
<keyword evidence="6 11" id="KW-0406">Ion transport</keyword>
<dbReference type="SUPFAM" id="SSF54631">
    <property type="entry name" value="CBS-domain pair"/>
    <property type="match status" value="1"/>
</dbReference>
<keyword evidence="4" id="KW-0677">Repeat</keyword>
<evidence type="ECO:0000256" key="8">
    <source>
        <dbReference type="ARBA" id="ARBA00023136"/>
    </source>
</evidence>
<feature type="transmembrane region" description="Helical" evidence="11">
    <location>
        <begin position="413"/>
        <end position="435"/>
    </location>
</feature>
<dbReference type="InterPro" id="IPR046342">
    <property type="entry name" value="CBS_dom_sf"/>
</dbReference>
<sequence>MNSEHESVLNETQEGIKYDSIIQEDEEEVHSDLASVPPPPPNNNIGYSRGAISLDFERVVNEYSIQACRDRMTAEASRHPQKKNDQWNSNKGFVGHAGRSVTRWTLTAAAGLLTGLTTILIVSVTEELVAFRASRLSANITNPEDPNIYVFLRFSFFSWILAFSSSLLCVAWVPAAMGSGIPDVKAYLNGVRVKRFSSVSLFVVKIVGTILSVMSSLAVGKEGPLVHIGAIVGASCSKLSVMLPHVLSSPIPSISASKNVGSGNSILSRIWLWSTSDLAYFANDTEKRDLVTIGAAVGFAASFGAPIGGLLFILDDLSSFFSKRMFLRVLVANALGTFCLALYRGDLSQYSVINLGDYNEPNKNIFVNRFEEVPFYFLTGIIGGAMGGLYSSVLEFQKRQMALWTGDGKYTHLIYVTVLSVVTSFLLFSVTTLSFGCRQIPAYDHYLANVGHQFFCEEGEVNALATILLGSRDKAIRWILTDPEQFQCLTLLTVGGLFYFLTLATIGSALPLGVFTPTVLIGASVGGAGGILLKTYVDSQITPSTIALLGVAAMLAGVQRSTVSICVILVEGTGQIKVLIPVIITVVVARYVASLVHPDGIYEVSMSLKGYPFLNHKDIRLYDMFEVGDVMSAPVITVRPYEKAKDLVAFLERSPGHGFPVVDSDHKLLGIVRRNQIVALLECGVFEKTNPFESRASESWTPTPGVHKSPLMHWAYHIKDDRYQYLETQDHRGREHVDDLEDDEYDTNEYLLSVRDAISHYPGTETSIHGNENRPIRVAGDDTLPALNSESMSGLRHLSSELSFENRNSISTESSEIKIPTGFGRVGSSSDGRVVIKWLHPDHEEKFVNLSAVMNKGAFSLPDYFPLSKAYTLFTELGLRWIVVTGSYSGGKVVGILTRHNLLPSHIVDSTVEKKRE</sequence>
<proteinExistence type="inferred from homology"/>
<dbReference type="GO" id="GO:0016020">
    <property type="term" value="C:membrane"/>
    <property type="evidence" value="ECO:0007669"/>
    <property type="project" value="UniProtKB-SubCell"/>
</dbReference>
<dbReference type="InterPro" id="IPR014743">
    <property type="entry name" value="Cl-channel_core"/>
</dbReference>
<keyword evidence="3 11" id="KW-0812">Transmembrane</keyword>
<dbReference type="Gene3D" id="1.10.3080.10">
    <property type="entry name" value="Clc chloride channel"/>
    <property type="match status" value="1"/>
</dbReference>
<evidence type="ECO:0000256" key="7">
    <source>
        <dbReference type="ARBA" id="ARBA00023122"/>
    </source>
</evidence>
<dbReference type="Pfam" id="PF00654">
    <property type="entry name" value="Voltage_CLC"/>
    <property type="match status" value="1"/>
</dbReference>
<name>A0AAD2FSS7_9STRA</name>
<dbReference type="SUPFAM" id="SSF81340">
    <property type="entry name" value="Clc chloride channel"/>
    <property type="match status" value="1"/>
</dbReference>
<evidence type="ECO:0000256" key="2">
    <source>
        <dbReference type="ARBA" id="ARBA00022448"/>
    </source>
</evidence>
<evidence type="ECO:0000256" key="5">
    <source>
        <dbReference type="ARBA" id="ARBA00022989"/>
    </source>
</evidence>
<feature type="transmembrane region" description="Helical" evidence="11">
    <location>
        <begin position="199"/>
        <end position="219"/>
    </location>
</feature>
<evidence type="ECO:0000256" key="4">
    <source>
        <dbReference type="ARBA" id="ARBA00022737"/>
    </source>
</evidence>
<keyword evidence="7 10" id="KW-0129">CBS domain</keyword>
<comment type="caution">
    <text evidence="14">The sequence shown here is derived from an EMBL/GenBank/DDBJ whole genome shotgun (WGS) entry which is preliminary data.</text>
</comment>